<accession>A0A834YXR8</accession>
<name>A0A834YXR8_TETSI</name>
<dbReference type="AlphaFoldDB" id="A0A834YXR8"/>
<dbReference type="OrthoDB" id="1936840at2759"/>
<proteinExistence type="predicted"/>
<gene>
    <name evidence="2" type="ORF">HHK36_021867</name>
</gene>
<evidence type="ECO:0000313" key="2">
    <source>
        <dbReference type="EMBL" id="KAF8393622.1"/>
    </source>
</evidence>
<reference evidence="2 3" key="1">
    <citation type="submission" date="2020-04" db="EMBL/GenBank/DDBJ databases">
        <title>Plant Genome Project.</title>
        <authorList>
            <person name="Zhang R.-G."/>
        </authorList>
    </citation>
    <scope>NUCLEOTIDE SEQUENCE [LARGE SCALE GENOMIC DNA]</scope>
    <source>
        <strain evidence="2">YNK0</strain>
        <tissue evidence="2">Leaf</tissue>
    </source>
</reference>
<feature type="coiled-coil region" evidence="1">
    <location>
        <begin position="13"/>
        <end position="120"/>
    </location>
</feature>
<comment type="caution">
    <text evidence="2">The sequence shown here is derived from an EMBL/GenBank/DDBJ whole genome shotgun (WGS) entry which is preliminary data.</text>
</comment>
<dbReference type="EMBL" id="JABCRI010000015">
    <property type="protein sequence ID" value="KAF8393622.1"/>
    <property type="molecule type" value="Genomic_DNA"/>
</dbReference>
<sequence>MQVSSEEAKMVEISKLQKAFESINLELDAAKSATVSECNKNALLVNQLELSTKEKSSLENRLIAMAELSKENEFLKNSLDSLAKKNSTMELDLVKAGKDNKVAMEKVQEVEEQYSQLQRNLQRCCFIIWKLFVD</sequence>
<evidence type="ECO:0000313" key="3">
    <source>
        <dbReference type="Proteomes" id="UP000655225"/>
    </source>
</evidence>
<keyword evidence="3" id="KW-1185">Reference proteome</keyword>
<evidence type="ECO:0000256" key="1">
    <source>
        <dbReference type="SAM" id="Coils"/>
    </source>
</evidence>
<dbReference type="Proteomes" id="UP000655225">
    <property type="component" value="Unassembled WGS sequence"/>
</dbReference>
<organism evidence="2 3">
    <name type="scientific">Tetracentron sinense</name>
    <name type="common">Spur-leaf</name>
    <dbReference type="NCBI Taxonomy" id="13715"/>
    <lineage>
        <taxon>Eukaryota</taxon>
        <taxon>Viridiplantae</taxon>
        <taxon>Streptophyta</taxon>
        <taxon>Embryophyta</taxon>
        <taxon>Tracheophyta</taxon>
        <taxon>Spermatophyta</taxon>
        <taxon>Magnoliopsida</taxon>
        <taxon>Trochodendrales</taxon>
        <taxon>Trochodendraceae</taxon>
        <taxon>Tetracentron</taxon>
    </lineage>
</organism>
<protein>
    <submittedName>
        <fullName evidence="2">Uncharacterized protein</fullName>
    </submittedName>
</protein>
<keyword evidence="1" id="KW-0175">Coiled coil</keyword>